<protein>
    <submittedName>
        <fullName evidence="7">Threonine/homoserine/homoserine lactone efflux protein</fullName>
    </submittedName>
</protein>
<feature type="transmembrane region" description="Helical" evidence="6">
    <location>
        <begin position="41"/>
        <end position="64"/>
    </location>
</feature>
<evidence type="ECO:0000256" key="2">
    <source>
        <dbReference type="ARBA" id="ARBA00022475"/>
    </source>
</evidence>
<accession>A0A1I0PJR4</accession>
<evidence type="ECO:0000256" key="3">
    <source>
        <dbReference type="ARBA" id="ARBA00022692"/>
    </source>
</evidence>
<dbReference type="GO" id="GO:0015171">
    <property type="term" value="F:amino acid transmembrane transporter activity"/>
    <property type="evidence" value="ECO:0007669"/>
    <property type="project" value="TreeGrafter"/>
</dbReference>
<dbReference type="RefSeq" id="WP_089991651.1">
    <property type="nucleotide sequence ID" value="NZ_FOIZ01000001.1"/>
</dbReference>
<evidence type="ECO:0000256" key="4">
    <source>
        <dbReference type="ARBA" id="ARBA00022989"/>
    </source>
</evidence>
<dbReference type="PANTHER" id="PTHR30086:SF19">
    <property type="entry name" value="THREONINE EFFLUX PROTEIN"/>
    <property type="match status" value="1"/>
</dbReference>
<feature type="transmembrane region" description="Helical" evidence="6">
    <location>
        <begin position="71"/>
        <end position="91"/>
    </location>
</feature>
<dbReference type="PANTHER" id="PTHR30086">
    <property type="entry name" value="ARGININE EXPORTER PROTEIN ARGO"/>
    <property type="match status" value="1"/>
</dbReference>
<reference evidence="7 8" key="1">
    <citation type="submission" date="2016-10" db="EMBL/GenBank/DDBJ databases">
        <authorList>
            <person name="de Groot N.N."/>
        </authorList>
    </citation>
    <scope>NUCLEOTIDE SEQUENCE [LARGE SCALE GENOMIC DNA]</scope>
    <source>
        <strain evidence="7 8">DSM 17925</strain>
    </source>
</reference>
<comment type="subcellular location">
    <subcellularLocation>
        <location evidence="1">Cell membrane</location>
        <topology evidence="1">Multi-pass membrane protein</topology>
    </subcellularLocation>
</comment>
<evidence type="ECO:0000313" key="8">
    <source>
        <dbReference type="Proteomes" id="UP000199167"/>
    </source>
</evidence>
<evidence type="ECO:0000313" key="7">
    <source>
        <dbReference type="EMBL" id="SEW14609.1"/>
    </source>
</evidence>
<keyword evidence="5 6" id="KW-0472">Membrane</keyword>
<sequence length="204" mass="21930">MTTALFLSIVAIHLAAAISPGPSFVVSLRVAAAEGFGVASALALGFGLGAVLWAIAAMGGLALVFEFLPQLFTALKIVGGLFLLYIALMMWRHAKEPISQPDTTSAPRSAWRAIRFGFLTFATNPKPAIFFGAVFMGLVPPDTSLGWKAGIILAVFLNETLWYLFVARVFSLARARAAYTRFKAWVDRTFGTLIALFGLKIALT</sequence>
<keyword evidence="8" id="KW-1185">Reference proteome</keyword>
<organism evidence="7 8">
    <name type="scientific">Cognatiyoonia koreensis</name>
    <dbReference type="NCBI Taxonomy" id="364200"/>
    <lineage>
        <taxon>Bacteria</taxon>
        <taxon>Pseudomonadati</taxon>
        <taxon>Pseudomonadota</taxon>
        <taxon>Alphaproteobacteria</taxon>
        <taxon>Rhodobacterales</taxon>
        <taxon>Paracoccaceae</taxon>
        <taxon>Cognatiyoonia</taxon>
    </lineage>
</organism>
<dbReference type="InterPro" id="IPR001123">
    <property type="entry name" value="LeuE-type"/>
</dbReference>
<keyword evidence="4 6" id="KW-1133">Transmembrane helix</keyword>
<dbReference type="STRING" id="364200.SAMN04488515_1270"/>
<evidence type="ECO:0000256" key="1">
    <source>
        <dbReference type="ARBA" id="ARBA00004651"/>
    </source>
</evidence>
<gene>
    <name evidence="7" type="ORF">SAMN04488515_1270</name>
</gene>
<evidence type="ECO:0000256" key="5">
    <source>
        <dbReference type="ARBA" id="ARBA00023136"/>
    </source>
</evidence>
<dbReference type="Pfam" id="PF01810">
    <property type="entry name" value="LysE"/>
    <property type="match status" value="1"/>
</dbReference>
<name>A0A1I0PJR4_9RHOB</name>
<feature type="transmembrane region" description="Helical" evidence="6">
    <location>
        <begin position="145"/>
        <end position="165"/>
    </location>
</feature>
<keyword evidence="3 6" id="KW-0812">Transmembrane</keyword>
<dbReference type="AlphaFoldDB" id="A0A1I0PJR4"/>
<evidence type="ECO:0000256" key="6">
    <source>
        <dbReference type="SAM" id="Phobius"/>
    </source>
</evidence>
<dbReference type="EMBL" id="FOIZ01000001">
    <property type="protein sequence ID" value="SEW14609.1"/>
    <property type="molecule type" value="Genomic_DNA"/>
</dbReference>
<keyword evidence="2" id="KW-1003">Cell membrane</keyword>
<dbReference type="Proteomes" id="UP000199167">
    <property type="component" value="Unassembled WGS sequence"/>
</dbReference>
<dbReference type="GO" id="GO:0005886">
    <property type="term" value="C:plasma membrane"/>
    <property type="evidence" value="ECO:0007669"/>
    <property type="project" value="UniProtKB-SubCell"/>
</dbReference>
<dbReference type="OrthoDB" id="9804822at2"/>
<proteinExistence type="predicted"/>